<name>A0A9P6CSQ5_9AGAR</name>
<evidence type="ECO:0000256" key="1">
    <source>
        <dbReference type="SAM" id="Coils"/>
    </source>
</evidence>
<dbReference type="Proteomes" id="UP000807469">
    <property type="component" value="Unassembled WGS sequence"/>
</dbReference>
<evidence type="ECO:0000313" key="4">
    <source>
        <dbReference type="Proteomes" id="UP000807469"/>
    </source>
</evidence>
<feature type="compositionally biased region" description="Basic and acidic residues" evidence="2">
    <location>
        <begin position="585"/>
        <end position="594"/>
    </location>
</feature>
<protein>
    <submittedName>
        <fullName evidence="3">Uncharacterized protein</fullName>
    </submittedName>
</protein>
<dbReference type="PRINTS" id="PR01217">
    <property type="entry name" value="PRICHEXTENSN"/>
</dbReference>
<evidence type="ECO:0000256" key="2">
    <source>
        <dbReference type="SAM" id="MobiDB-lite"/>
    </source>
</evidence>
<organism evidence="3 4">
    <name type="scientific">Pholiota conissans</name>
    <dbReference type="NCBI Taxonomy" id="109636"/>
    <lineage>
        <taxon>Eukaryota</taxon>
        <taxon>Fungi</taxon>
        <taxon>Dikarya</taxon>
        <taxon>Basidiomycota</taxon>
        <taxon>Agaricomycotina</taxon>
        <taxon>Agaricomycetes</taxon>
        <taxon>Agaricomycetidae</taxon>
        <taxon>Agaricales</taxon>
        <taxon>Agaricineae</taxon>
        <taxon>Strophariaceae</taxon>
        <taxon>Pholiota</taxon>
    </lineage>
</organism>
<dbReference type="OrthoDB" id="2965534at2759"/>
<comment type="caution">
    <text evidence="3">The sequence shown here is derived from an EMBL/GenBank/DDBJ whole genome shotgun (WGS) entry which is preliminary data.</text>
</comment>
<proteinExistence type="predicted"/>
<feature type="compositionally biased region" description="Pro residues" evidence="2">
    <location>
        <begin position="537"/>
        <end position="552"/>
    </location>
</feature>
<sequence>MVNPGAFRGSRKKFLEDQAALYSDALLNNHVADTVSDIQRRFFKRYPITLPHNEEPSEEWLAQVNDDAPDCELDPPNRQSVDAESYNAALATYNEQLKLIKSRKEQIARRLKYQHSKRQDVPSKFKGKADDPMFVLMANLTGSIAQKPRRKTGYHMWGPSNRPALDALVEQRAEQDNITGRQKAGLRTKIYKEAWDELGVDEQAEWEAKAAEKYEEELSKYEDALDSPPSTKPEDRQRVINALPRFAQPILDLISDYTGWKVTLIAGGPEPADNGRLNMVSMHSGTTTGYVTMNFGRSERGSYKKFVVPVFANFLKKCYTVEECRAAALSTENESLADVLKADNSGWEIHSTDDYIRLQSAPLTSMTPNAATPRQPLRDFQGNAGDTSNQIEPYKIPEKVGPPIHARRKKSSARAPQAAQALLATFTSPPPHEPSPVPSRLLPSRTATSDVAQSELPAPPSCTPSCTPSRAPSPPPSRAPSPAPSHAPSPVLPPVPLQVTSRAPSPPFRDPSRAPSTAPSPGRAREPSPVRIRDPSPVQPRSPSPIRSPSPPHTLSRAPSPAPSHAPFRASSLPLQVSPPKSSKRARDSDSDDLRRRMRLRLSEMQSQSAVDVDSQMSNVISSPGLATANNAASTSLLTSTQDHIASSNTAAPSTHLPLISRKPIPSPEWFNVATAQFRSKDLGNAWHQLLTSWTQFEEASMYTENGTLGTKGRPPLVSEWIRYARSPKYSPKTLKLNIVSSMFWAWWRGLQPEWRADDGSGVLPRSNGDLMTIRKPGKNGLLSVLALLFYWGIEAQGKGSRGGENDWKDAVDDVDWVIRGLLLSS</sequence>
<feature type="compositionally biased region" description="Low complexity" evidence="2">
    <location>
        <begin position="556"/>
        <end position="572"/>
    </location>
</feature>
<evidence type="ECO:0000313" key="3">
    <source>
        <dbReference type="EMBL" id="KAF9471309.1"/>
    </source>
</evidence>
<dbReference type="EMBL" id="MU155713">
    <property type="protein sequence ID" value="KAF9471309.1"/>
    <property type="molecule type" value="Genomic_DNA"/>
</dbReference>
<feature type="compositionally biased region" description="Pro residues" evidence="2">
    <location>
        <begin position="428"/>
        <end position="437"/>
    </location>
</feature>
<feature type="compositionally biased region" description="Basic and acidic residues" evidence="2">
    <location>
        <begin position="523"/>
        <end position="534"/>
    </location>
</feature>
<feature type="region of interest" description="Disordered" evidence="2">
    <location>
        <begin position="365"/>
        <end position="594"/>
    </location>
</feature>
<feature type="compositionally biased region" description="Low complexity" evidence="2">
    <location>
        <begin position="413"/>
        <end position="424"/>
    </location>
</feature>
<keyword evidence="1" id="KW-0175">Coiled coil</keyword>
<gene>
    <name evidence="3" type="ORF">BDN70DRAFT_939042</name>
</gene>
<dbReference type="AlphaFoldDB" id="A0A9P6CSQ5"/>
<keyword evidence="4" id="KW-1185">Reference proteome</keyword>
<feature type="compositionally biased region" description="Pro residues" evidence="2">
    <location>
        <begin position="471"/>
        <end position="496"/>
    </location>
</feature>
<feature type="coiled-coil region" evidence="1">
    <location>
        <begin position="83"/>
        <end position="110"/>
    </location>
</feature>
<accession>A0A9P6CSQ5</accession>
<reference evidence="3" key="1">
    <citation type="submission" date="2020-11" db="EMBL/GenBank/DDBJ databases">
        <authorList>
            <consortium name="DOE Joint Genome Institute"/>
            <person name="Ahrendt S."/>
            <person name="Riley R."/>
            <person name="Andreopoulos W."/>
            <person name="Labutti K."/>
            <person name="Pangilinan J."/>
            <person name="Ruiz-Duenas F.J."/>
            <person name="Barrasa J.M."/>
            <person name="Sanchez-Garcia M."/>
            <person name="Camarero S."/>
            <person name="Miyauchi S."/>
            <person name="Serrano A."/>
            <person name="Linde D."/>
            <person name="Babiker R."/>
            <person name="Drula E."/>
            <person name="Ayuso-Fernandez I."/>
            <person name="Pacheco R."/>
            <person name="Padilla G."/>
            <person name="Ferreira P."/>
            <person name="Barriuso J."/>
            <person name="Kellner H."/>
            <person name="Castanera R."/>
            <person name="Alfaro M."/>
            <person name="Ramirez L."/>
            <person name="Pisabarro A.G."/>
            <person name="Kuo A."/>
            <person name="Tritt A."/>
            <person name="Lipzen A."/>
            <person name="He G."/>
            <person name="Yan M."/>
            <person name="Ng V."/>
            <person name="Cullen D."/>
            <person name="Martin F."/>
            <person name="Rosso M.-N."/>
            <person name="Henrissat B."/>
            <person name="Hibbett D."/>
            <person name="Martinez A.T."/>
            <person name="Grigoriev I.V."/>
        </authorList>
    </citation>
    <scope>NUCLEOTIDE SEQUENCE</scope>
    <source>
        <strain evidence="3">CIRM-BRFM 674</strain>
    </source>
</reference>